<dbReference type="PANTHER" id="PTHR12526">
    <property type="entry name" value="GLYCOSYLTRANSFERASE"/>
    <property type="match status" value="1"/>
</dbReference>
<dbReference type="CDD" id="cd03794">
    <property type="entry name" value="GT4_WbuB-like"/>
    <property type="match status" value="1"/>
</dbReference>
<dbReference type="Gene3D" id="3.40.50.2000">
    <property type="entry name" value="Glycogen Phosphorylase B"/>
    <property type="match status" value="2"/>
</dbReference>
<dbReference type="InterPro" id="IPR028098">
    <property type="entry name" value="Glyco_trans_4-like_N"/>
</dbReference>
<keyword evidence="3" id="KW-1185">Reference proteome</keyword>
<evidence type="ECO:0000313" key="2">
    <source>
        <dbReference type="EMBL" id="WFL78725.1"/>
    </source>
</evidence>
<name>A0ABY8FXD5_9SPHN</name>
<organism evidence="2 3">
    <name type="scientific">Altererythrobacter arenosus</name>
    <dbReference type="NCBI Taxonomy" id="3032592"/>
    <lineage>
        <taxon>Bacteria</taxon>
        <taxon>Pseudomonadati</taxon>
        <taxon>Pseudomonadota</taxon>
        <taxon>Alphaproteobacteria</taxon>
        <taxon>Sphingomonadales</taxon>
        <taxon>Erythrobacteraceae</taxon>
        <taxon>Altererythrobacter</taxon>
    </lineage>
</organism>
<accession>A0ABY8FXD5</accession>
<gene>
    <name evidence="2" type="ORF">P7228_06585</name>
</gene>
<reference evidence="2 3" key="1">
    <citation type="submission" date="2023-03" db="EMBL/GenBank/DDBJ databases">
        <title>Altererythrobacter sp. CAU 1644 isolated from sand.</title>
        <authorList>
            <person name="Kim W."/>
        </authorList>
    </citation>
    <scope>NUCLEOTIDE SEQUENCE [LARGE SCALE GENOMIC DNA]</scope>
    <source>
        <strain evidence="2 3">CAU 1644</strain>
    </source>
</reference>
<dbReference type="Pfam" id="PF13692">
    <property type="entry name" value="Glyco_trans_1_4"/>
    <property type="match status" value="1"/>
</dbReference>
<evidence type="ECO:0000313" key="3">
    <source>
        <dbReference type="Proteomes" id="UP001215827"/>
    </source>
</evidence>
<dbReference type="Proteomes" id="UP001215827">
    <property type="component" value="Chromosome"/>
</dbReference>
<protein>
    <submittedName>
        <fullName evidence="2">Glycosyltransferase family 4 protein</fullName>
    </submittedName>
</protein>
<dbReference type="EMBL" id="CP121106">
    <property type="protein sequence ID" value="WFL78725.1"/>
    <property type="molecule type" value="Genomic_DNA"/>
</dbReference>
<dbReference type="RefSeq" id="WP_278017415.1">
    <property type="nucleotide sequence ID" value="NZ_CP121106.1"/>
</dbReference>
<dbReference type="SUPFAM" id="SSF53756">
    <property type="entry name" value="UDP-Glycosyltransferase/glycogen phosphorylase"/>
    <property type="match status" value="1"/>
</dbReference>
<evidence type="ECO:0000259" key="1">
    <source>
        <dbReference type="Pfam" id="PF13579"/>
    </source>
</evidence>
<proteinExistence type="predicted"/>
<dbReference type="Pfam" id="PF13579">
    <property type="entry name" value="Glyco_trans_4_4"/>
    <property type="match status" value="1"/>
</dbReference>
<feature type="domain" description="Glycosyltransferase subfamily 4-like N-terminal" evidence="1">
    <location>
        <begin position="18"/>
        <end position="196"/>
    </location>
</feature>
<sequence>MRIAIVADVYPPMRSSGAVQLRDLSRELVRQAHEVTMLVAAPELEAPYALERNDGVSIVRLRTLPTRDMPYLRRLANELSMPFAMRRNFVGSPCFAQEFDAIVWYSPTIFHGPFVRWLKRRNKAPSYLIIRDVFPQWAADTGLIGRGPAFRILDSVAHYQYRSADIIGVQTPGNLAFFERFRERNPDVRFEVLKNWLAPAATGTCSIDLSATRLAGRKVFVYAGNMGVAQQMDKLLNLAIALRSNPEIGFLFVGRGSEAERVRVSIESNCPENTLFFDEIDSDEIPALYKQCHVGMISLDSRHRTHNIPGKFLTYMQAGLPVLASINAGNDLEAIVAEAEVGRVSVDPNGGDLEILATSMLGQDLADPGIAQRCRTLFDRNFSAAQAATQITDTLSRLSRG</sequence>